<dbReference type="EMBL" id="ASPP01009223">
    <property type="protein sequence ID" value="ETO24433.1"/>
    <property type="molecule type" value="Genomic_DNA"/>
</dbReference>
<protein>
    <submittedName>
        <fullName evidence="2">Uncharacterized protein</fullName>
    </submittedName>
</protein>
<reference evidence="2 3" key="1">
    <citation type="journal article" date="2013" name="Curr. Biol.">
        <title>The Genome of the Foraminiferan Reticulomyxa filosa.</title>
        <authorList>
            <person name="Glockner G."/>
            <person name="Hulsmann N."/>
            <person name="Schleicher M."/>
            <person name="Noegel A.A."/>
            <person name="Eichinger L."/>
            <person name="Gallinger C."/>
            <person name="Pawlowski J."/>
            <person name="Sierra R."/>
            <person name="Euteneuer U."/>
            <person name="Pillet L."/>
            <person name="Moustafa A."/>
            <person name="Platzer M."/>
            <person name="Groth M."/>
            <person name="Szafranski K."/>
            <person name="Schliwa M."/>
        </authorList>
    </citation>
    <scope>NUCLEOTIDE SEQUENCE [LARGE SCALE GENOMIC DNA]</scope>
</reference>
<evidence type="ECO:0000256" key="1">
    <source>
        <dbReference type="SAM" id="MobiDB-lite"/>
    </source>
</evidence>
<evidence type="ECO:0000313" key="3">
    <source>
        <dbReference type="Proteomes" id="UP000023152"/>
    </source>
</evidence>
<feature type="non-terminal residue" evidence="2">
    <location>
        <position position="1"/>
    </location>
</feature>
<keyword evidence="3" id="KW-1185">Reference proteome</keyword>
<gene>
    <name evidence="2" type="ORF">RFI_12722</name>
</gene>
<sequence length="131" mass="14685">EHLQQTRDVVQKEYDNLSDQLTTLQNTLKEEKIALSSLQSENYDLKQKEATGLNELEETNKDIAKLEKQIDEKKIGLEKKNRKSVTEESKNDVKGSTADQRPLLSSNQESRPDTPLIGRGDGGAKCGCNIL</sequence>
<feature type="compositionally biased region" description="Polar residues" evidence="1">
    <location>
        <begin position="97"/>
        <end position="109"/>
    </location>
</feature>
<accession>X6NEW7</accession>
<comment type="caution">
    <text evidence="2">The sequence shown here is derived from an EMBL/GenBank/DDBJ whole genome shotgun (WGS) entry which is preliminary data.</text>
</comment>
<proteinExistence type="predicted"/>
<evidence type="ECO:0000313" key="2">
    <source>
        <dbReference type="EMBL" id="ETO24433.1"/>
    </source>
</evidence>
<name>X6NEW7_RETFI</name>
<organism evidence="2 3">
    <name type="scientific">Reticulomyxa filosa</name>
    <dbReference type="NCBI Taxonomy" id="46433"/>
    <lineage>
        <taxon>Eukaryota</taxon>
        <taxon>Sar</taxon>
        <taxon>Rhizaria</taxon>
        <taxon>Retaria</taxon>
        <taxon>Foraminifera</taxon>
        <taxon>Monothalamids</taxon>
        <taxon>Reticulomyxidae</taxon>
        <taxon>Reticulomyxa</taxon>
    </lineage>
</organism>
<feature type="compositionally biased region" description="Basic and acidic residues" evidence="1">
    <location>
        <begin position="74"/>
        <end position="93"/>
    </location>
</feature>
<feature type="region of interest" description="Disordered" evidence="1">
    <location>
        <begin position="74"/>
        <end position="122"/>
    </location>
</feature>
<dbReference type="Proteomes" id="UP000023152">
    <property type="component" value="Unassembled WGS sequence"/>
</dbReference>
<dbReference type="AlphaFoldDB" id="X6NEW7"/>